<dbReference type="GO" id="GO:0044528">
    <property type="term" value="P:regulation of mitochondrial mRNA stability"/>
    <property type="evidence" value="ECO:0007669"/>
    <property type="project" value="TreeGrafter"/>
</dbReference>
<proteinExistence type="predicted"/>
<dbReference type="EMBL" id="BMAR01000035">
    <property type="protein sequence ID" value="GFR50078.1"/>
    <property type="molecule type" value="Genomic_DNA"/>
</dbReference>
<dbReference type="PANTHER" id="PTHR21228">
    <property type="entry name" value="FAST LEU-RICH DOMAIN-CONTAINING"/>
    <property type="match status" value="1"/>
</dbReference>
<organism evidence="2 3">
    <name type="scientific">Astrephomene gubernaculifera</name>
    <dbReference type="NCBI Taxonomy" id="47775"/>
    <lineage>
        <taxon>Eukaryota</taxon>
        <taxon>Viridiplantae</taxon>
        <taxon>Chlorophyta</taxon>
        <taxon>core chlorophytes</taxon>
        <taxon>Chlorophyceae</taxon>
        <taxon>CS clade</taxon>
        <taxon>Chlamydomonadales</taxon>
        <taxon>Astrephomenaceae</taxon>
        <taxon>Astrephomene</taxon>
    </lineage>
</organism>
<feature type="compositionally biased region" description="Low complexity" evidence="1">
    <location>
        <begin position="60"/>
        <end position="69"/>
    </location>
</feature>
<dbReference type="Proteomes" id="UP001054857">
    <property type="component" value="Unassembled WGS sequence"/>
</dbReference>
<dbReference type="AlphaFoldDB" id="A0AAD3E0M8"/>
<feature type="non-terminal residue" evidence="2">
    <location>
        <position position="1"/>
    </location>
</feature>
<evidence type="ECO:0000313" key="2">
    <source>
        <dbReference type="EMBL" id="GFR50078.1"/>
    </source>
</evidence>
<accession>A0AAD3E0M8</accession>
<dbReference type="InterPro" id="IPR050870">
    <property type="entry name" value="FAST_kinase"/>
</dbReference>
<dbReference type="GO" id="GO:0000963">
    <property type="term" value="P:mitochondrial RNA processing"/>
    <property type="evidence" value="ECO:0007669"/>
    <property type="project" value="TreeGrafter"/>
</dbReference>
<gene>
    <name evidence="2" type="ORF">Agub_g12222</name>
</gene>
<protein>
    <submittedName>
        <fullName evidence="2">Uncharacterized protein</fullName>
    </submittedName>
</protein>
<evidence type="ECO:0000313" key="3">
    <source>
        <dbReference type="Proteomes" id="UP001054857"/>
    </source>
</evidence>
<evidence type="ECO:0000256" key="1">
    <source>
        <dbReference type="SAM" id="MobiDB-lite"/>
    </source>
</evidence>
<dbReference type="PANTHER" id="PTHR21228:SF40">
    <property type="entry name" value="LD45607P"/>
    <property type="match status" value="1"/>
</dbReference>
<keyword evidence="3" id="KW-1185">Reference proteome</keyword>
<feature type="compositionally biased region" description="Gly residues" evidence="1">
    <location>
        <begin position="143"/>
        <end position="158"/>
    </location>
</feature>
<feature type="region of interest" description="Disordered" evidence="1">
    <location>
        <begin position="60"/>
        <end position="164"/>
    </location>
</feature>
<dbReference type="GO" id="GO:0035770">
    <property type="term" value="C:ribonucleoprotein granule"/>
    <property type="evidence" value="ECO:0007669"/>
    <property type="project" value="TreeGrafter"/>
</dbReference>
<dbReference type="GO" id="GO:1901259">
    <property type="term" value="P:chloroplast rRNA processing"/>
    <property type="evidence" value="ECO:0007669"/>
    <property type="project" value="TreeGrafter"/>
</dbReference>
<feature type="compositionally biased region" description="Gly residues" evidence="1">
    <location>
        <begin position="89"/>
        <end position="110"/>
    </location>
</feature>
<reference evidence="2 3" key="1">
    <citation type="journal article" date="2021" name="Sci. Rep.">
        <title>Genome sequencing of the multicellular alga Astrephomene provides insights into convergent evolution of germ-soma differentiation.</title>
        <authorList>
            <person name="Yamashita S."/>
            <person name="Yamamoto K."/>
            <person name="Matsuzaki R."/>
            <person name="Suzuki S."/>
            <person name="Yamaguchi H."/>
            <person name="Hirooka S."/>
            <person name="Minakuchi Y."/>
            <person name="Miyagishima S."/>
            <person name="Kawachi M."/>
            <person name="Toyoda A."/>
            <person name="Nozaki H."/>
        </authorList>
    </citation>
    <scope>NUCLEOTIDE SEQUENCE [LARGE SCALE GENOMIC DNA]</scope>
    <source>
        <strain evidence="2 3">NIES-4017</strain>
    </source>
</reference>
<dbReference type="GO" id="GO:0005759">
    <property type="term" value="C:mitochondrial matrix"/>
    <property type="evidence" value="ECO:0007669"/>
    <property type="project" value="TreeGrafter"/>
</dbReference>
<dbReference type="GO" id="GO:0009507">
    <property type="term" value="C:chloroplast"/>
    <property type="evidence" value="ECO:0007669"/>
    <property type="project" value="GOC"/>
</dbReference>
<sequence>MRSALLPPPRTSVRNIIKPCLHGRLVRSGRRLRPYHPFHTSGPQSSAPVLIHLKQLPKAPLAPAAAAAQEPPPQQRRETSTARSSSSSGRGGGSSGRVGGSSGRGGGRGSRGAAPESRHGAAGRGGGNREAGGQDVKPPQWGRQGGRGGGGRGHGGPARGSCSADALRGAPDLRTLMALIEDLAPAWAAAGDVDSLRTAFSVLVRLGSRPGADTRLLPRALTTLAAAYLPLVPGLGDAFSCVAPLYACAKLGFWEGQLPAALLERLGRDGGKLMHGATAQGHSNLWWSLSSADAPPHLITLADGALNASAVCLEQMRPSELGPQACSNILLACARLQRRHDPLLHHLTACLVQLPDAKCQELANSLYALGKLAESCGHKPRQQDLRSLAGRVLQRLLSQQPGRQHGEGFQGDADRFVPQALSNMLLGCAKLGFSQPELVQSMAAALAGSSQRVAEQQLANALYALAALGCSGAGFTSATKQLFDEVRWRLHSTPGHFIPQHLSNLLWALERLRPGGQQEALLQEALAAECRRRLFAGFKPQELGNAAWALARMGFSEQDWYEAAVAAALVSGAMRGANAQAWANMWYALALVRHRPPDALMEATTAALREVTAAAAAAAGDNNGNGGKHASGGRLLGPTPQACSNLLWSLATLGLYQQ</sequence>
<name>A0AAD3E0M8_9CHLO</name>
<comment type="caution">
    <text evidence="2">The sequence shown here is derived from an EMBL/GenBank/DDBJ whole genome shotgun (WGS) entry which is preliminary data.</text>
</comment>
<dbReference type="GO" id="GO:0003723">
    <property type="term" value="F:RNA binding"/>
    <property type="evidence" value="ECO:0007669"/>
    <property type="project" value="TreeGrafter"/>
</dbReference>